<reference evidence="3" key="1">
    <citation type="submission" date="2020-10" db="EMBL/GenBank/DDBJ databases">
        <authorList>
            <person name="Gilroy R."/>
        </authorList>
    </citation>
    <scope>NUCLEOTIDE SEQUENCE</scope>
    <source>
        <strain evidence="3">ChiW13-3771</strain>
    </source>
</reference>
<dbReference type="GO" id="GO:0046872">
    <property type="term" value="F:metal ion binding"/>
    <property type="evidence" value="ECO:0007669"/>
    <property type="project" value="InterPro"/>
</dbReference>
<sequence>MKRIFIGPKYETIKNSNFFDGSITLFGENRDSNISYAKEVVFEYWNPDNNPLEIEIYNKAIANITDEVEIMAHNPQIVSKCILPSNVHLICKNEEQLLRILDNKIETRNLMKSVVPMLKYDNIKGKDISYKKLSLLASEFVIQHPIGSGGSKTFLYNENTYEKIDLILEREDYYSISIYQRNNISYNIHCIIFSEKIEILAPSQQILEKTELIEYIGSEFEVEIPKEIKRKLEEYSLKLCKKIQKLGYRGVLGIDFIAVDNELYFIEINPRFQGSTAKVDSILKESNLPSIFEYNYCAFYNIKMPSTKNMKCSVVV</sequence>
<dbReference type="SUPFAM" id="SSF56059">
    <property type="entry name" value="Glutathione synthetase ATP-binding domain-like"/>
    <property type="match status" value="1"/>
</dbReference>
<dbReference type="EMBL" id="DVHN01000012">
    <property type="protein sequence ID" value="HIR87581.1"/>
    <property type="molecule type" value="Genomic_DNA"/>
</dbReference>
<gene>
    <name evidence="3" type="ORF">IAC96_01395</name>
</gene>
<feature type="domain" description="ATP-grasp" evidence="2">
    <location>
        <begin position="107"/>
        <end position="300"/>
    </location>
</feature>
<name>A0A9D1ECK1_9FIRM</name>
<evidence type="ECO:0000256" key="1">
    <source>
        <dbReference type="PROSITE-ProRule" id="PRU00409"/>
    </source>
</evidence>
<organism evidence="3 4">
    <name type="scientific">Candidatus Fimimorpha faecalis</name>
    <dbReference type="NCBI Taxonomy" id="2840824"/>
    <lineage>
        <taxon>Bacteria</taxon>
        <taxon>Bacillati</taxon>
        <taxon>Bacillota</taxon>
        <taxon>Clostridia</taxon>
        <taxon>Eubacteriales</taxon>
        <taxon>Candidatus Fimimorpha</taxon>
    </lineage>
</organism>
<dbReference type="Pfam" id="PF02655">
    <property type="entry name" value="ATP-grasp_3"/>
    <property type="match status" value="1"/>
</dbReference>
<dbReference type="InterPro" id="IPR011761">
    <property type="entry name" value="ATP-grasp"/>
</dbReference>
<dbReference type="PROSITE" id="PS50975">
    <property type="entry name" value="ATP_GRASP"/>
    <property type="match status" value="1"/>
</dbReference>
<keyword evidence="1" id="KW-0067">ATP-binding</keyword>
<dbReference type="Proteomes" id="UP000824201">
    <property type="component" value="Unassembled WGS sequence"/>
</dbReference>
<protein>
    <submittedName>
        <fullName evidence="3">ATP-grasp domain-containing protein</fullName>
    </submittedName>
</protein>
<dbReference type="AlphaFoldDB" id="A0A9D1ECK1"/>
<accession>A0A9D1ECK1</accession>
<dbReference type="InterPro" id="IPR003806">
    <property type="entry name" value="ATP-grasp_PylC-type"/>
</dbReference>
<keyword evidence="1" id="KW-0547">Nucleotide-binding</keyword>
<reference evidence="3" key="2">
    <citation type="journal article" date="2021" name="PeerJ">
        <title>Extensive microbial diversity within the chicken gut microbiome revealed by metagenomics and culture.</title>
        <authorList>
            <person name="Gilroy R."/>
            <person name="Ravi A."/>
            <person name="Getino M."/>
            <person name="Pursley I."/>
            <person name="Horton D.L."/>
            <person name="Alikhan N.F."/>
            <person name="Baker D."/>
            <person name="Gharbi K."/>
            <person name="Hall N."/>
            <person name="Watson M."/>
            <person name="Adriaenssens E.M."/>
            <person name="Foster-Nyarko E."/>
            <person name="Jarju S."/>
            <person name="Secka A."/>
            <person name="Antonio M."/>
            <person name="Oren A."/>
            <person name="Chaudhuri R.R."/>
            <person name="La Ragione R."/>
            <person name="Hildebrand F."/>
            <person name="Pallen M.J."/>
        </authorList>
    </citation>
    <scope>NUCLEOTIDE SEQUENCE</scope>
    <source>
        <strain evidence="3">ChiW13-3771</strain>
    </source>
</reference>
<dbReference type="Gene3D" id="3.30.470.20">
    <property type="entry name" value="ATP-grasp fold, B domain"/>
    <property type="match status" value="1"/>
</dbReference>
<evidence type="ECO:0000313" key="3">
    <source>
        <dbReference type="EMBL" id="HIR87581.1"/>
    </source>
</evidence>
<proteinExistence type="predicted"/>
<evidence type="ECO:0000259" key="2">
    <source>
        <dbReference type="PROSITE" id="PS50975"/>
    </source>
</evidence>
<dbReference type="GO" id="GO:0005524">
    <property type="term" value="F:ATP binding"/>
    <property type="evidence" value="ECO:0007669"/>
    <property type="project" value="UniProtKB-UniRule"/>
</dbReference>
<comment type="caution">
    <text evidence="3">The sequence shown here is derived from an EMBL/GenBank/DDBJ whole genome shotgun (WGS) entry which is preliminary data.</text>
</comment>
<evidence type="ECO:0000313" key="4">
    <source>
        <dbReference type="Proteomes" id="UP000824201"/>
    </source>
</evidence>